<comment type="caution">
    <text evidence="1">The sequence shown here is derived from an EMBL/GenBank/DDBJ whole genome shotgun (WGS) entry which is preliminary data.</text>
</comment>
<keyword evidence="2" id="KW-1185">Reference proteome</keyword>
<dbReference type="AlphaFoldDB" id="A0A964WSK0"/>
<dbReference type="EMBL" id="SPKJ01000008">
    <property type="protein sequence ID" value="MYZ46956.1"/>
    <property type="molecule type" value="Genomic_DNA"/>
</dbReference>
<reference evidence="1" key="1">
    <citation type="submission" date="2019-03" db="EMBL/GenBank/DDBJ databases">
        <title>Afifella sp. nov., isolated from activated sludge.</title>
        <authorList>
            <person name="Li Q."/>
            <person name="Liu Y."/>
        </authorList>
    </citation>
    <scope>NUCLEOTIDE SEQUENCE</scope>
    <source>
        <strain evidence="1">L72</strain>
    </source>
</reference>
<gene>
    <name evidence="1" type="ORF">E4O86_04430</name>
</gene>
<organism evidence="1 2">
    <name type="scientific">Propylenella binzhouense</name>
    <dbReference type="NCBI Taxonomy" id="2555902"/>
    <lineage>
        <taxon>Bacteria</taxon>
        <taxon>Pseudomonadati</taxon>
        <taxon>Pseudomonadota</taxon>
        <taxon>Alphaproteobacteria</taxon>
        <taxon>Hyphomicrobiales</taxon>
        <taxon>Propylenellaceae</taxon>
        <taxon>Propylenella</taxon>
    </lineage>
</organism>
<dbReference type="RefSeq" id="WP_161139302.1">
    <property type="nucleotide sequence ID" value="NZ_SPKJ01000008.1"/>
</dbReference>
<evidence type="ECO:0008006" key="3">
    <source>
        <dbReference type="Google" id="ProtNLM"/>
    </source>
</evidence>
<evidence type="ECO:0000313" key="1">
    <source>
        <dbReference type="EMBL" id="MYZ46956.1"/>
    </source>
</evidence>
<name>A0A964WSK0_9HYPH</name>
<protein>
    <recommendedName>
        <fullName evidence="3">Flagellar FliJ protein</fullName>
    </recommendedName>
</protein>
<accession>A0A964WSK0</accession>
<evidence type="ECO:0000313" key="2">
    <source>
        <dbReference type="Proteomes" id="UP000773614"/>
    </source>
</evidence>
<dbReference type="Proteomes" id="UP000773614">
    <property type="component" value="Unassembled WGS sequence"/>
</dbReference>
<proteinExistence type="predicted"/>
<dbReference type="OrthoDB" id="8161456at2"/>
<sequence>MADRLRQIRRMIAVQEELFRIAERKVADLEARRIANAEAQGEVLRALGAENALHGLFLEQASRRLAALSREGDRIVRETDEARAALLGEGRRLKQARRFGTALEDEERRRQEARELEDVIDRIAGGGSASLP</sequence>